<feature type="transmembrane region" description="Helical" evidence="1">
    <location>
        <begin position="60"/>
        <end position="79"/>
    </location>
</feature>
<keyword evidence="1" id="KW-0472">Membrane</keyword>
<evidence type="ECO:0000256" key="1">
    <source>
        <dbReference type="SAM" id="Phobius"/>
    </source>
</evidence>
<name>A0A9W3JH02_BACTU</name>
<accession>A0A9W3JH02</accession>
<keyword evidence="1" id="KW-1133">Transmembrane helix</keyword>
<gene>
    <name evidence="2" type="ORF">BTG_32153</name>
</gene>
<proteinExistence type="predicted"/>
<dbReference type="AlphaFoldDB" id="A0A9W3JH02"/>
<reference evidence="2 3" key="1">
    <citation type="submission" date="2012-08" db="EMBL/GenBank/DDBJ databases">
        <authorList>
            <person name="Doggett N."/>
            <person name="Teshima H."/>
            <person name="Bruce D."/>
            <person name="Detter J.C."/>
            <person name="Johnson S.L."/>
            <person name="Han C."/>
        </authorList>
    </citation>
    <scope>NUCLEOTIDE SEQUENCE [LARGE SCALE GENOMIC DNA]</scope>
    <source>
        <strain evidence="2 3">HD-771</strain>
        <plasmid evidence="2 3">p02</plasmid>
    </source>
</reference>
<keyword evidence="2" id="KW-0614">Plasmid</keyword>
<dbReference type="EMBL" id="CP003754">
    <property type="protein sequence ID" value="AFQ19767.1"/>
    <property type="molecule type" value="Genomic_DNA"/>
</dbReference>
<sequence>MTPLILSVIAIIVYVLLRFEPTDQIGKRIIKLLISVIKRIIGFFIFIWKWIDKWIIPNTAYYAVLGGNLLYLVHLYFLYQKNEEKFNNIFSSEFINRLLGSTTFFTEAATFATLLGFLGFLEQLRAERKKEVKKINQL</sequence>
<evidence type="ECO:0000313" key="2">
    <source>
        <dbReference type="EMBL" id="AFQ19767.1"/>
    </source>
</evidence>
<feature type="transmembrane region" description="Helical" evidence="1">
    <location>
        <begin position="29"/>
        <end position="48"/>
    </location>
</feature>
<dbReference type="KEGG" id="bti:BTG_32153"/>
<keyword evidence="1" id="KW-0812">Transmembrane</keyword>
<organism evidence="2 3">
    <name type="scientific">Bacillus thuringiensis HD-771</name>
    <dbReference type="NCBI Taxonomy" id="1218175"/>
    <lineage>
        <taxon>Bacteria</taxon>
        <taxon>Bacillati</taxon>
        <taxon>Bacillota</taxon>
        <taxon>Bacilli</taxon>
        <taxon>Bacillales</taxon>
        <taxon>Bacillaceae</taxon>
        <taxon>Bacillus</taxon>
        <taxon>Bacillus cereus group</taxon>
    </lineage>
</organism>
<feature type="transmembrane region" description="Helical" evidence="1">
    <location>
        <begin position="99"/>
        <end position="121"/>
    </location>
</feature>
<dbReference type="RefSeq" id="WP_000188084.1">
    <property type="nucleotide sequence ID" value="NC_018501.1"/>
</dbReference>
<geneLocation type="plasmid" evidence="2 3">
    <name>p02</name>
</geneLocation>
<evidence type="ECO:0000313" key="3">
    <source>
        <dbReference type="Proteomes" id="UP000005259"/>
    </source>
</evidence>
<dbReference type="Proteomes" id="UP000005259">
    <property type="component" value="Plasmid p02"/>
</dbReference>
<protein>
    <submittedName>
        <fullName evidence="2">Uncharacterized protein</fullName>
    </submittedName>
</protein>